<accession>A0A1S1WWE0</accession>
<sequence length="174" mass="18613">MDLGHADYGGNRSLTIKIAATVKNEFQVRFPAGSERAALEPAGGWQSWLQQGSVPAKLSRDLGFSLSSSARFSMHLFCQYYSGGGCALRRDNGGGEVPIQVAVSMPGVHSSQGGAPASRYPLGMSRREFQPSGQVSTSAAQLHFEMQRSDMAAIVRQPGARYRGDVTVVFDASL</sequence>
<reference evidence="1 2" key="1">
    <citation type="submission" date="2016-09" db="EMBL/GenBank/DDBJ databases">
        <title>Chromobacterium muskegensis sp. nov., an insecticidal bacterium isolated from Sphagnum bogs.</title>
        <authorList>
            <person name="Sparks M.E."/>
            <person name="Blackburn M.B."/>
            <person name="Gundersen-Rindal D.E."/>
            <person name="Mitchell A."/>
            <person name="Farrar R."/>
            <person name="Kuhar D."/>
        </authorList>
    </citation>
    <scope>NUCLEOTIDE SEQUENCE [LARGE SCALE GENOMIC DNA]</scope>
    <source>
        <strain evidence="1 2">37-2</strain>
    </source>
</reference>
<organism evidence="1 2">
    <name type="scientific">Chromobacterium sphagni</name>
    <dbReference type="NCBI Taxonomy" id="1903179"/>
    <lineage>
        <taxon>Bacteria</taxon>
        <taxon>Pseudomonadati</taxon>
        <taxon>Pseudomonadota</taxon>
        <taxon>Betaproteobacteria</taxon>
        <taxon>Neisseriales</taxon>
        <taxon>Chromobacteriaceae</taxon>
        <taxon>Chromobacterium</taxon>
    </lineage>
</organism>
<evidence type="ECO:0008006" key="3">
    <source>
        <dbReference type="Google" id="ProtNLM"/>
    </source>
</evidence>
<evidence type="ECO:0000313" key="1">
    <source>
        <dbReference type="EMBL" id="OHX11589.1"/>
    </source>
</evidence>
<proteinExistence type="predicted"/>
<gene>
    <name evidence="1" type="ORF">BI347_18250</name>
</gene>
<dbReference type="Proteomes" id="UP000180088">
    <property type="component" value="Unassembled WGS sequence"/>
</dbReference>
<protein>
    <recommendedName>
        <fullName evidence="3">Fimbrial-type adhesion domain-containing protein</fullName>
    </recommendedName>
</protein>
<evidence type="ECO:0000313" key="2">
    <source>
        <dbReference type="Proteomes" id="UP000180088"/>
    </source>
</evidence>
<dbReference type="STRING" id="1903179.BI347_18250"/>
<dbReference type="EMBL" id="MKCS01000002">
    <property type="protein sequence ID" value="OHX11589.1"/>
    <property type="molecule type" value="Genomic_DNA"/>
</dbReference>
<name>A0A1S1WWE0_9NEIS</name>
<dbReference type="AlphaFoldDB" id="A0A1S1WWE0"/>
<comment type="caution">
    <text evidence="1">The sequence shown here is derived from an EMBL/GenBank/DDBJ whole genome shotgun (WGS) entry which is preliminary data.</text>
</comment>